<dbReference type="InterPro" id="IPR014929">
    <property type="entry name" value="E2-binding"/>
</dbReference>
<keyword evidence="5" id="KW-0479">Metal-binding</keyword>
<dbReference type="Pfam" id="PF08825">
    <property type="entry name" value="E2_bind"/>
    <property type="match status" value="1"/>
</dbReference>
<dbReference type="SUPFAM" id="SSF56219">
    <property type="entry name" value="DNase I-like"/>
    <property type="match status" value="1"/>
</dbReference>
<feature type="active site" description="Glycyl thioester intermediate" evidence="14">
    <location>
        <position position="933"/>
    </location>
</feature>
<dbReference type="Gene3D" id="3.10.290.20">
    <property type="entry name" value="Ubiquitin-like 2 activating enzyme e1b. Chain: B, domain 3"/>
    <property type="match status" value="1"/>
</dbReference>
<evidence type="ECO:0000256" key="9">
    <source>
        <dbReference type="ARBA" id="ARBA00022833"/>
    </source>
</evidence>
<dbReference type="PANTHER" id="PTHR33395:SF22">
    <property type="entry name" value="REVERSE TRANSCRIPTASE DOMAIN-CONTAINING PROTEIN"/>
    <property type="match status" value="1"/>
</dbReference>
<organism evidence="17 18">
    <name type="scientific">Mytilus edulis</name>
    <name type="common">Blue mussel</name>
    <dbReference type="NCBI Taxonomy" id="6550"/>
    <lineage>
        <taxon>Eukaryota</taxon>
        <taxon>Metazoa</taxon>
        <taxon>Spiralia</taxon>
        <taxon>Lophotrochozoa</taxon>
        <taxon>Mollusca</taxon>
        <taxon>Bivalvia</taxon>
        <taxon>Autobranchia</taxon>
        <taxon>Pteriomorphia</taxon>
        <taxon>Mytilida</taxon>
        <taxon>Mytiloidea</taxon>
        <taxon>Mytilidae</taxon>
        <taxon>Mytilinae</taxon>
        <taxon>Mytilus</taxon>
    </lineage>
</organism>
<dbReference type="Pfam" id="PF00628">
    <property type="entry name" value="PHD"/>
    <property type="match status" value="1"/>
</dbReference>
<evidence type="ECO:0000256" key="6">
    <source>
        <dbReference type="ARBA" id="ARBA00022741"/>
    </source>
</evidence>
<dbReference type="FunFam" id="3.10.290.20:FF:000001">
    <property type="entry name" value="NEDD8-activating enzyme E1 catalytic subunit, variant"/>
    <property type="match status" value="1"/>
</dbReference>
<feature type="domain" description="PHD-type" evidence="16">
    <location>
        <begin position="306"/>
        <end position="363"/>
    </location>
</feature>
<dbReference type="GO" id="GO:0019781">
    <property type="term" value="F:NEDD8 activating enzyme activity"/>
    <property type="evidence" value="ECO:0007669"/>
    <property type="project" value="UniProtKB-EC"/>
</dbReference>
<dbReference type="InterPro" id="IPR036691">
    <property type="entry name" value="Endo/exonu/phosph_ase_sf"/>
</dbReference>
<evidence type="ECO:0000313" key="18">
    <source>
        <dbReference type="Proteomes" id="UP000683360"/>
    </source>
</evidence>
<keyword evidence="18" id="KW-1185">Reference proteome</keyword>
<sequence>MESDWSGRWNHVRKFVERGGPFAHPDFEPSPEALGFLQDVCKILVIGAGGLGCELLKDLALMGFRNLDVIDMDTIDVSNLNRQFLFRHKDVGKPKAEVAAEFINKRVPGCKVTPHYCQIQDYDESFYRKFHIVVCGLDSIVARRWINGMLISLLKYEDGELDQSTLIPMVDGGTEGFKGNARVILTGITACIECTLDLYPPQFWALHFLTKGMNNQGNTIILVTYASVILCIPRQKHHEKLSTDEFKTTFYIKAMSWKDITPSLCLQAQRLKIPINKNKLPKILKTFLLLTLILSNDIHQNPGPIKYPCAICDKSVNSNHRAVSCDNCQLWVHIKCGNISPEDYNKMSKCENITWSCPNCKIILTGTTIEQNKHTEPIVNSKNNSLNTSSTSTGSDRSEMNNENDKGLLTILTMNCRSLRSEAKRNMLQTIIETHEPHIVHLQETHLDKTISTAEILDPEQYEIVRKDRITEKGHEGGGIINAVRKNIVCNGEDTLDTNCEIGWTKIQLKGCKALYTGCYYRKPDNDPTPLQNLNTSISRLTHNNTLPNIILTGDFNLPDIDWDEEDSNGGYTIKSSHNYSNEINKLALDIVEEHCLQQCVTEPTREKNILDLVLTTNENLVQKMSITDGMSDHQMIITTVNARPKVIKNKPRKVYQYKKGNMEKVQEYLNSKYENFKEKITEMNIEEYWTLFKTHLFQAMDLHIPSKNLTSRFNLPWVNQHIKKMIRKKERLYKVAKKYQTKEHWDKFKQYRKAVKTELDISHKKYIFDMLEVSPSTSEASTNTQDQYRIGKKYWKYIKSKKRETVGVSTLKVNGEILDNSKGKAEALNAQFQSVFTIEDFQSFPKITENETSKIPSLHISTEGEPGTVTTLLEELNLTPLEIRRKVARITLFHKAIHERVAIPIPTHIIKPRRTSRLHQPNTKRYINFPLCTIAHTPRLPEHCIEYVRILLWPKEEPFGADVTIDGDEPDHINWIMEKSIERANEFKISGITYRLTQGVVKRIIPAVASTNAVIAAACSTEVFKLATIIKSCCLPLNNYMNFSDIDGIYTYAFEAMKKDDCIACTNIPKALKFSDGDKLQDILTYLIDSAEYQMKSPGITTSLNGKNKTLYMQTVKSIEEKTRENLKKTLNELGLRDGQEVYIADPTTPNTITFKLTLGCNME</sequence>
<dbReference type="InterPro" id="IPR033127">
    <property type="entry name" value="UBQ-activ_enz_E1_Cys_AS"/>
</dbReference>
<feature type="region of interest" description="Disordered" evidence="15">
    <location>
        <begin position="375"/>
        <end position="403"/>
    </location>
</feature>
<dbReference type="SMART" id="SM00249">
    <property type="entry name" value="PHD"/>
    <property type="match status" value="1"/>
</dbReference>
<dbReference type="SUPFAM" id="SSF69572">
    <property type="entry name" value="Activating enzymes of the ubiquitin-like proteins"/>
    <property type="match status" value="2"/>
</dbReference>
<dbReference type="Gene3D" id="3.40.50.720">
    <property type="entry name" value="NAD(P)-binding Rossmann-like Domain"/>
    <property type="match status" value="1"/>
</dbReference>
<dbReference type="SMART" id="SM01181">
    <property type="entry name" value="E2_bind"/>
    <property type="match status" value="1"/>
</dbReference>
<dbReference type="EC" id="6.2.1.64" evidence="11"/>
<keyword evidence="4 17" id="KW-0436">Ligase</keyword>
<dbReference type="GO" id="GO:0005524">
    <property type="term" value="F:ATP binding"/>
    <property type="evidence" value="ECO:0007669"/>
    <property type="project" value="UniProtKB-KW"/>
</dbReference>
<protein>
    <recommendedName>
        <fullName evidence="3">NEDD8-activating enzyme E1 catalytic subunit</fullName>
        <ecNumber evidence="11">6.2.1.64</ecNumber>
    </recommendedName>
</protein>
<dbReference type="AlphaFoldDB" id="A0A8S3SFT0"/>
<reference evidence="17" key="1">
    <citation type="submission" date="2021-03" db="EMBL/GenBank/DDBJ databases">
        <authorList>
            <person name="Bekaert M."/>
        </authorList>
    </citation>
    <scope>NUCLEOTIDE SEQUENCE</scope>
</reference>
<dbReference type="OrthoDB" id="5977743at2759"/>
<keyword evidence="7 13" id="KW-0863">Zinc-finger</keyword>
<accession>A0A8S3SFT0</accession>
<dbReference type="Gene3D" id="3.30.40.10">
    <property type="entry name" value="Zinc/RING finger domain, C3HC4 (zinc finger)"/>
    <property type="match status" value="1"/>
</dbReference>
<keyword evidence="6" id="KW-0547">Nucleotide-binding</keyword>
<comment type="catalytic activity">
    <reaction evidence="12">
        <text>ATP + [NEDD8 protein] + [E1 NEDD8-activating enzyme]-L-cysteine = AMP + diphosphate + [E1 NEDD8-activating enzyme]-S-[NEDD8 protein]-yl-L-cysteine.</text>
        <dbReference type="EC" id="6.2.1.64"/>
    </reaction>
</comment>
<evidence type="ECO:0000256" key="2">
    <source>
        <dbReference type="ARBA" id="ARBA00006310"/>
    </source>
</evidence>
<evidence type="ECO:0000256" key="11">
    <source>
        <dbReference type="ARBA" id="ARBA00023624"/>
    </source>
</evidence>
<dbReference type="Pfam" id="PF14529">
    <property type="entry name" value="Exo_endo_phos_2"/>
    <property type="match status" value="1"/>
</dbReference>
<keyword evidence="10" id="KW-0067">ATP-binding</keyword>
<dbReference type="Pfam" id="PF00899">
    <property type="entry name" value="ThiF"/>
    <property type="match status" value="1"/>
</dbReference>
<evidence type="ECO:0000256" key="3">
    <source>
        <dbReference type="ARBA" id="ARBA00015203"/>
    </source>
</evidence>
<evidence type="ECO:0000256" key="4">
    <source>
        <dbReference type="ARBA" id="ARBA00022598"/>
    </source>
</evidence>
<dbReference type="Proteomes" id="UP000683360">
    <property type="component" value="Unassembled WGS sequence"/>
</dbReference>
<dbReference type="Gene3D" id="1.10.10.520">
    <property type="entry name" value="Ubiquitin activating enzymes (Uba3). Chain: B, domain 2"/>
    <property type="match status" value="1"/>
</dbReference>
<comment type="similarity">
    <text evidence="2">Belongs to the ubiquitin-activating E1 family. UBA3 subfamily.</text>
</comment>
<evidence type="ECO:0000256" key="10">
    <source>
        <dbReference type="ARBA" id="ARBA00022840"/>
    </source>
</evidence>
<evidence type="ECO:0000256" key="12">
    <source>
        <dbReference type="ARBA" id="ARBA00024626"/>
    </source>
</evidence>
<dbReference type="InterPro" id="IPR001965">
    <property type="entry name" value="Znf_PHD"/>
</dbReference>
<comment type="pathway">
    <text evidence="1">Protein modification; protein neddylation.</text>
</comment>
<evidence type="ECO:0000256" key="15">
    <source>
        <dbReference type="SAM" id="MobiDB-lite"/>
    </source>
</evidence>
<name>A0A8S3SFT0_MYTED</name>
<evidence type="ECO:0000256" key="14">
    <source>
        <dbReference type="PROSITE-ProRule" id="PRU10132"/>
    </source>
</evidence>
<dbReference type="PROSITE" id="PS00865">
    <property type="entry name" value="UBIQUITIN_ACTIVAT_2"/>
    <property type="match status" value="1"/>
</dbReference>
<keyword evidence="8" id="KW-0833">Ubl conjugation pathway</keyword>
<dbReference type="PROSITE" id="PS01359">
    <property type="entry name" value="ZF_PHD_1"/>
    <property type="match status" value="1"/>
</dbReference>
<feature type="compositionally biased region" description="Low complexity" evidence="15">
    <location>
        <begin position="380"/>
        <end position="395"/>
    </location>
</feature>
<dbReference type="InterPro" id="IPR019787">
    <property type="entry name" value="Znf_PHD-finger"/>
</dbReference>
<dbReference type="Gene3D" id="3.60.10.10">
    <property type="entry name" value="Endonuclease/exonuclease/phosphatase"/>
    <property type="match status" value="1"/>
</dbReference>
<dbReference type="SUPFAM" id="SSF57903">
    <property type="entry name" value="FYVE/PHD zinc finger"/>
    <property type="match status" value="1"/>
</dbReference>
<evidence type="ECO:0000256" key="5">
    <source>
        <dbReference type="ARBA" id="ARBA00022723"/>
    </source>
</evidence>
<gene>
    <name evidence="17" type="ORF">MEDL_30701</name>
</gene>
<comment type="caution">
    <text evidence="17">The sequence shown here is derived from an EMBL/GenBank/DDBJ whole genome shotgun (WGS) entry which is preliminary data.</text>
</comment>
<dbReference type="EMBL" id="CAJPWZ010001500">
    <property type="protein sequence ID" value="CAG2217016.1"/>
    <property type="molecule type" value="Genomic_DNA"/>
</dbReference>
<dbReference type="FunFam" id="1.10.10.520:FF:000001">
    <property type="entry name" value="NEDD8-activating enzyme E1 catalytic subunit"/>
    <property type="match status" value="1"/>
</dbReference>
<dbReference type="InterPro" id="IPR005135">
    <property type="entry name" value="Endo/exonuclease/phosphatase"/>
</dbReference>
<dbReference type="InterPro" id="IPR013083">
    <property type="entry name" value="Znf_RING/FYVE/PHD"/>
</dbReference>
<dbReference type="GO" id="GO:0008270">
    <property type="term" value="F:zinc ion binding"/>
    <property type="evidence" value="ECO:0007669"/>
    <property type="project" value="UniProtKB-KW"/>
</dbReference>
<dbReference type="InterPro" id="IPR035985">
    <property type="entry name" value="Ubiquitin-activating_enz"/>
</dbReference>
<proteinExistence type="inferred from homology"/>
<evidence type="ECO:0000259" key="16">
    <source>
        <dbReference type="PROSITE" id="PS50016"/>
    </source>
</evidence>
<dbReference type="InterPro" id="IPR000594">
    <property type="entry name" value="ThiF_NAD_FAD-bd"/>
</dbReference>
<dbReference type="PROSITE" id="PS50016">
    <property type="entry name" value="ZF_PHD_2"/>
    <property type="match status" value="1"/>
</dbReference>
<evidence type="ECO:0000313" key="17">
    <source>
        <dbReference type="EMBL" id="CAG2217016.1"/>
    </source>
</evidence>
<evidence type="ECO:0000256" key="13">
    <source>
        <dbReference type="PROSITE-ProRule" id="PRU00146"/>
    </source>
</evidence>
<dbReference type="InterPro" id="IPR023318">
    <property type="entry name" value="Ub_act_enz_dom_a_sf"/>
</dbReference>
<dbReference type="InterPro" id="IPR011011">
    <property type="entry name" value="Znf_FYVE_PHD"/>
</dbReference>
<evidence type="ECO:0000256" key="7">
    <source>
        <dbReference type="ARBA" id="ARBA00022771"/>
    </source>
</evidence>
<evidence type="ECO:0000256" key="8">
    <source>
        <dbReference type="ARBA" id="ARBA00022786"/>
    </source>
</evidence>
<dbReference type="PANTHER" id="PTHR33395">
    <property type="entry name" value="TRANSCRIPTASE, PUTATIVE-RELATED-RELATED"/>
    <property type="match status" value="1"/>
</dbReference>
<dbReference type="GO" id="GO:0045116">
    <property type="term" value="P:protein neddylation"/>
    <property type="evidence" value="ECO:0007669"/>
    <property type="project" value="InterPro"/>
</dbReference>
<keyword evidence="9" id="KW-0862">Zinc</keyword>
<dbReference type="InterPro" id="IPR019786">
    <property type="entry name" value="Zinc_finger_PHD-type_CS"/>
</dbReference>
<evidence type="ECO:0000256" key="1">
    <source>
        <dbReference type="ARBA" id="ARBA00005032"/>
    </source>
</evidence>